<dbReference type="SMART" id="SM00388">
    <property type="entry name" value="HisKA"/>
    <property type="match status" value="1"/>
</dbReference>
<dbReference type="InterPro" id="IPR003594">
    <property type="entry name" value="HATPase_dom"/>
</dbReference>
<keyword evidence="9" id="KW-1133">Transmembrane helix</keyword>
<name>A0A433V0K6_ANAVA</name>
<feature type="coiled-coil region" evidence="8">
    <location>
        <begin position="702"/>
        <end position="733"/>
    </location>
</feature>
<feature type="transmembrane region" description="Helical" evidence="9">
    <location>
        <begin position="53"/>
        <end position="70"/>
    </location>
</feature>
<keyword evidence="9" id="KW-0812">Transmembrane</keyword>
<dbReference type="EMBL" id="RSCM01000001">
    <property type="protein sequence ID" value="RUS99622.1"/>
    <property type="molecule type" value="Genomic_DNA"/>
</dbReference>
<dbReference type="PROSITE" id="PS50113">
    <property type="entry name" value="PAC"/>
    <property type="match status" value="2"/>
</dbReference>
<dbReference type="Gene3D" id="3.30.450.20">
    <property type="entry name" value="PAS domain"/>
    <property type="match status" value="3"/>
</dbReference>
<dbReference type="InterPro" id="IPR004358">
    <property type="entry name" value="Sig_transdc_His_kin-like_C"/>
</dbReference>
<evidence type="ECO:0000259" key="12">
    <source>
        <dbReference type="PROSITE" id="PS50113"/>
    </source>
</evidence>
<dbReference type="PANTHER" id="PTHR43304">
    <property type="entry name" value="PHYTOCHROME-LIKE PROTEIN CPH1"/>
    <property type="match status" value="1"/>
</dbReference>
<dbReference type="CDD" id="cd00082">
    <property type="entry name" value="HisKA"/>
    <property type="match status" value="1"/>
</dbReference>
<evidence type="ECO:0000313" key="13">
    <source>
        <dbReference type="EMBL" id="RUS99622.1"/>
    </source>
</evidence>
<dbReference type="Gene3D" id="3.30.565.10">
    <property type="entry name" value="Histidine kinase-like ATPase, C-terminal domain"/>
    <property type="match status" value="1"/>
</dbReference>
<dbReference type="InterPro" id="IPR003661">
    <property type="entry name" value="HisK_dim/P_dom"/>
</dbReference>
<protein>
    <recommendedName>
        <fullName evidence="2">histidine kinase</fullName>
        <ecNumber evidence="2">2.7.13.3</ecNumber>
    </recommendedName>
</protein>
<feature type="domain" description="PAS" evidence="11">
    <location>
        <begin position="325"/>
        <end position="400"/>
    </location>
</feature>
<comment type="function">
    <text evidence="7">Photoreceptor which exists in two forms that are reversibly interconvertible by light: the R form that absorbs maximally in the red region of the spectrum and the FR form that absorbs maximally in the far-red region.</text>
</comment>
<evidence type="ECO:0000259" key="10">
    <source>
        <dbReference type="PROSITE" id="PS50109"/>
    </source>
</evidence>
<feature type="transmembrane region" description="Helical" evidence="9">
    <location>
        <begin position="82"/>
        <end position="104"/>
    </location>
</feature>
<dbReference type="InterPro" id="IPR001610">
    <property type="entry name" value="PAC"/>
</dbReference>
<evidence type="ECO:0000256" key="5">
    <source>
        <dbReference type="ARBA" id="ARBA00022777"/>
    </source>
</evidence>
<reference evidence="13 14" key="1">
    <citation type="journal article" date="2019" name="Genome Biol. Evol.">
        <title>Day and night: Metabolic profiles and evolutionary relationships of six axenic non-marine cyanobacteria.</title>
        <authorList>
            <person name="Will S.E."/>
            <person name="Henke P."/>
            <person name="Boedeker C."/>
            <person name="Huang S."/>
            <person name="Brinkmann H."/>
            <person name="Rohde M."/>
            <person name="Jarek M."/>
            <person name="Friedl T."/>
            <person name="Seufert S."/>
            <person name="Schumacher M."/>
            <person name="Overmann J."/>
            <person name="Neumann-Schaal M."/>
            <person name="Petersen J."/>
        </authorList>
    </citation>
    <scope>NUCLEOTIDE SEQUENCE [LARGE SCALE GENOMIC DNA]</scope>
    <source>
        <strain evidence="13 14">SAG 1403-4b</strain>
    </source>
</reference>
<dbReference type="Pfam" id="PF02518">
    <property type="entry name" value="HATPase_c"/>
    <property type="match status" value="1"/>
</dbReference>
<dbReference type="InterPro" id="IPR036890">
    <property type="entry name" value="HATPase_C_sf"/>
</dbReference>
<proteinExistence type="predicted"/>
<evidence type="ECO:0000256" key="6">
    <source>
        <dbReference type="ARBA" id="ARBA00023012"/>
    </source>
</evidence>
<evidence type="ECO:0000259" key="11">
    <source>
        <dbReference type="PROSITE" id="PS50112"/>
    </source>
</evidence>
<keyword evidence="8" id="KW-0175">Coiled coil</keyword>
<dbReference type="PROSITE" id="PS50109">
    <property type="entry name" value="HIS_KIN"/>
    <property type="match status" value="1"/>
</dbReference>
<feature type="domain" description="PAC" evidence="12">
    <location>
        <begin position="659"/>
        <end position="711"/>
    </location>
</feature>
<dbReference type="PRINTS" id="PR00344">
    <property type="entry name" value="BCTRLSENSOR"/>
</dbReference>
<dbReference type="Pfam" id="PF08447">
    <property type="entry name" value="PAS_3"/>
    <property type="match status" value="3"/>
</dbReference>
<feature type="transmembrane region" description="Helical" evidence="9">
    <location>
        <begin position="130"/>
        <end position="148"/>
    </location>
</feature>
<accession>A0A433V0K6</accession>
<organism evidence="13 14">
    <name type="scientific">Trichormus variabilis SAG 1403-4b</name>
    <dbReference type="NCBI Taxonomy" id="447716"/>
    <lineage>
        <taxon>Bacteria</taxon>
        <taxon>Bacillati</taxon>
        <taxon>Cyanobacteriota</taxon>
        <taxon>Cyanophyceae</taxon>
        <taxon>Nostocales</taxon>
        <taxon>Nostocaceae</taxon>
        <taxon>Trichormus</taxon>
    </lineage>
</organism>
<gene>
    <name evidence="13" type="ORF">DSM107003_02060</name>
</gene>
<dbReference type="SUPFAM" id="SSF55785">
    <property type="entry name" value="PYP-like sensor domain (PAS domain)"/>
    <property type="match status" value="3"/>
</dbReference>
<dbReference type="PROSITE" id="PS50112">
    <property type="entry name" value="PAS"/>
    <property type="match status" value="3"/>
</dbReference>
<keyword evidence="9" id="KW-0472">Membrane</keyword>
<dbReference type="SUPFAM" id="SSF55874">
    <property type="entry name" value="ATPase domain of HSP90 chaperone/DNA topoisomerase II/histidine kinase"/>
    <property type="match status" value="1"/>
</dbReference>
<keyword evidence="5" id="KW-0418">Kinase</keyword>
<feature type="coiled-coil region" evidence="8">
    <location>
        <begin position="279"/>
        <end position="321"/>
    </location>
</feature>
<dbReference type="EC" id="2.7.13.3" evidence="2"/>
<dbReference type="Gene3D" id="1.10.287.130">
    <property type="match status" value="1"/>
</dbReference>
<dbReference type="SUPFAM" id="SSF47384">
    <property type="entry name" value="Homodimeric domain of signal transducing histidine kinase"/>
    <property type="match status" value="1"/>
</dbReference>
<dbReference type="InterPro" id="IPR000700">
    <property type="entry name" value="PAS-assoc_C"/>
</dbReference>
<keyword evidence="6" id="KW-0902">Two-component regulatory system</keyword>
<dbReference type="PANTHER" id="PTHR43304:SF1">
    <property type="entry name" value="PAC DOMAIN-CONTAINING PROTEIN"/>
    <property type="match status" value="1"/>
</dbReference>
<comment type="catalytic activity">
    <reaction evidence="1">
        <text>ATP + protein L-histidine = ADP + protein N-phospho-L-histidine.</text>
        <dbReference type="EC" id="2.7.13.3"/>
    </reaction>
</comment>
<keyword evidence="3" id="KW-0597">Phosphoprotein</keyword>
<dbReference type="NCBIfam" id="TIGR00229">
    <property type="entry name" value="sensory_box"/>
    <property type="match status" value="3"/>
</dbReference>
<evidence type="ECO:0000256" key="2">
    <source>
        <dbReference type="ARBA" id="ARBA00012438"/>
    </source>
</evidence>
<dbReference type="AlphaFoldDB" id="A0A433V0K6"/>
<keyword evidence="4" id="KW-0808">Transferase</keyword>
<dbReference type="Pfam" id="PF00512">
    <property type="entry name" value="HisKA"/>
    <property type="match status" value="1"/>
</dbReference>
<comment type="caution">
    <text evidence="13">The sequence shown here is derived from an EMBL/GenBank/DDBJ whole genome shotgun (WGS) entry which is preliminary data.</text>
</comment>
<dbReference type="FunFam" id="1.10.287.130:FF:000070">
    <property type="entry name" value="Histidine kinase sensor protein"/>
    <property type="match status" value="1"/>
</dbReference>
<evidence type="ECO:0000256" key="9">
    <source>
        <dbReference type="SAM" id="Phobius"/>
    </source>
</evidence>
<dbReference type="InterPro" id="IPR000014">
    <property type="entry name" value="PAS"/>
</dbReference>
<feature type="domain" description="PAS" evidence="11">
    <location>
        <begin position="455"/>
        <end position="527"/>
    </location>
</feature>
<dbReference type="CDD" id="cd00130">
    <property type="entry name" value="PAS"/>
    <property type="match status" value="3"/>
</dbReference>
<feature type="transmembrane region" description="Helical" evidence="9">
    <location>
        <begin position="230"/>
        <end position="249"/>
    </location>
</feature>
<dbReference type="Proteomes" id="UP000276103">
    <property type="component" value="Unassembled WGS sequence"/>
</dbReference>
<feature type="domain" description="Histidine kinase" evidence="10">
    <location>
        <begin position="740"/>
        <end position="956"/>
    </location>
</feature>
<evidence type="ECO:0000256" key="7">
    <source>
        <dbReference type="ARBA" id="ARBA00055745"/>
    </source>
</evidence>
<dbReference type="GO" id="GO:0000155">
    <property type="term" value="F:phosphorelay sensor kinase activity"/>
    <property type="evidence" value="ECO:0007669"/>
    <property type="project" value="InterPro"/>
</dbReference>
<feature type="domain" description="PAS" evidence="11">
    <location>
        <begin position="584"/>
        <end position="657"/>
    </location>
</feature>
<dbReference type="InterPro" id="IPR013655">
    <property type="entry name" value="PAS_fold_3"/>
</dbReference>
<dbReference type="FunFam" id="3.30.565.10:FF:000006">
    <property type="entry name" value="Sensor histidine kinase WalK"/>
    <property type="match status" value="1"/>
</dbReference>
<feature type="domain" description="PAC" evidence="12">
    <location>
        <begin position="531"/>
        <end position="583"/>
    </location>
</feature>
<sequence length="956" mass="108236">MIGSYIKLNLFARQLSVKLGIITAFIGFSVLIAWIFNLPVLKSVLPGLVTMKVNTTLGFIFSGISLWLWHQPHQRKRFSPQLLSQILAVIVALIGLLTLIQYGFNINLRIDELLIKESINAVATFSPGRMALSTALCLFWIGLALIFLSNRMISTAQGLALGSFLIALWGLLGYVFGISTFYYLMPVTAMALHTSVCFILLGLGVLLACPEGGWMKVVMSPYLGGVITRSLLPVIIGTPVLNTALFMLAHRNNLLPPEVGFVIRAIVNIFMLGGVVWWNAKYLNAIDQKQQEYQQALKESNENLEVRVQNRTAQLEAANNALNESRFKLSNLINTLPGIVFSRHANVNWTIQDLSDGCLAVTGYSKEELCGLENYTFQNLIVVEDVPKIAAAIQTAIADNIFYQVEYRIHSKLGEEKWLWEKGIATAVDGQLQTIQGFITEITSLKQTQKALSISEERWRLATSAALDAIWEWDAASNMTTFSERWFSLLGEKPQSLTMTRSEWANRLHPDDYERVIKSVENHLLNKTPKYHSEYRVRHHDGGYKWVASQAIAQWDEQGNPIRMIGSIADITERKQTEEALRESESKFRELAENIDEVFHINSADLSEILYVSPGYEAVWGQSCDSLYRNPESWHESIHPEDGDRIVAACNRLIQGEPLQQEYRIIRPSGEIFWIFARVFPIYSLSGEILRHVGIAANITERKQAEQKIWELNQQLEMRVQQRTAELTAANKELESFSYSVSHDLRSPLRGIDGFSKALLERYQDQLDEKGKHYLTRIRSGTQRMGELIDNLLQLSRVTRSQMRPTQVNLSAIAHEIAQELSESNPERQVNWLISPDLIVSGDHQLLRIILENLLNNAWKFTSVKIQSNIELSCMNCHRNNTSLLAYFVRDNGVGFDAAYANKLFQPFQRLHTVEEFPGTGIGLATVQRIVHRHRGDVWAESLVGEGATFYFTLHP</sequence>
<feature type="transmembrane region" description="Helical" evidence="9">
    <location>
        <begin position="190"/>
        <end position="209"/>
    </location>
</feature>
<keyword evidence="14" id="KW-1185">Reference proteome</keyword>
<dbReference type="InterPro" id="IPR035965">
    <property type="entry name" value="PAS-like_dom_sf"/>
</dbReference>
<dbReference type="SMART" id="SM00387">
    <property type="entry name" value="HATPase_c"/>
    <property type="match status" value="1"/>
</dbReference>
<feature type="transmembrane region" description="Helical" evidence="9">
    <location>
        <begin position="21"/>
        <end position="41"/>
    </location>
</feature>
<evidence type="ECO:0000256" key="3">
    <source>
        <dbReference type="ARBA" id="ARBA00022553"/>
    </source>
</evidence>
<dbReference type="InterPro" id="IPR052162">
    <property type="entry name" value="Sensor_kinase/Photoreceptor"/>
</dbReference>
<evidence type="ECO:0000313" key="14">
    <source>
        <dbReference type="Proteomes" id="UP000276103"/>
    </source>
</evidence>
<evidence type="ECO:0000256" key="1">
    <source>
        <dbReference type="ARBA" id="ARBA00000085"/>
    </source>
</evidence>
<dbReference type="SMART" id="SM00086">
    <property type="entry name" value="PAC"/>
    <property type="match status" value="3"/>
</dbReference>
<evidence type="ECO:0000256" key="4">
    <source>
        <dbReference type="ARBA" id="ARBA00022679"/>
    </source>
</evidence>
<dbReference type="InterPro" id="IPR005467">
    <property type="entry name" value="His_kinase_dom"/>
</dbReference>
<dbReference type="InterPro" id="IPR036097">
    <property type="entry name" value="HisK_dim/P_sf"/>
</dbReference>
<evidence type="ECO:0000256" key="8">
    <source>
        <dbReference type="SAM" id="Coils"/>
    </source>
</evidence>
<dbReference type="SMART" id="SM00091">
    <property type="entry name" value="PAS"/>
    <property type="match status" value="3"/>
</dbReference>
<feature type="transmembrane region" description="Helical" evidence="9">
    <location>
        <begin position="160"/>
        <end position="184"/>
    </location>
</feature>